<reference evidence="6" key="1">
    <citation type="submission" date="2025-08" db="UniProtKB">
        <authorList>
            <consortium name="RefSeq"/>
        </authorList>
    </citation>
    <scope>IDENTIFICATION</scope>
</reference>
<dbReference type="PRINTS" id="PR00092">
    <property type="entry name" value="TYROSINASE"/>
</dbReference>
<dbReference type="PANTHER" id="PTHR11474:SF126">
    <property type="entry name" value="TYROSINASE-LIKE PROTEIN TYR-1-RELATED"/>
    <property type="match status" value="1"/>
</dbReference>
<dbReference type="Proteomes" id="UP001165740">
    <property type="component" value="Chromosome 9"/>
</dbReference>
<dbReference type="GeneID" id="106054516"/>
<protein>
    <submittedName>
        <fullName evidence="6">Uncharacterized protein LOC106054516</fullName>
    </submittedName>
</protein>
<keyword evidence="2" id="KW-0186">Copper</keyword>
<evidence type="ECO:0000256" key="3">
    <source>
        <dbReference type="SAM" id="SignalP"/>
    </source>
</evidence>
<feature type="signal peptide" evidence="3">
    <location>
        <begin position="1"/>
        <end position="19"/>
    </location>
</feature>
<keyword evidence="1" id="KW-0479">Metal-binding</keyword>
<evidence type="ECO:0000313" key="6">
    <source>
        <dbReference type="RefSeq" id="XP_055897256.1"/>
    </source>
</evidence>
<dbReference type="InterPro" id="IPR008922">
    <property type="entry name" value="Di-copper_centre_dom_sf"/>
</dbReference>
<organism evidence="5 6">
    <name type="scientific">Biomphalaria glabrata</name>
    <name type="common">Bloodfluke planorb</name>
    <name type="synonym">Freshwater snail</name>
    <dbReference type="NCBI Taxonomy" id="6526"/>
    <lineage>
        <taxon>Eukaryota</taxon>
        <taxon>Metazoa</taxon>
        <taxon>Spiralia</taxon>
        <taxon>Lophotrochozoa</taxon>
        <taxon>Mollusca</taxon>
        <taxon>Gastropoda</taxon>
        <taxon>Heterobranchia</taxon>
        <taxon>Euthyneura</taxon>
        <taxon>Panpulmonata</taxon>
        <taxon>Hygrophila</taxon>
        <taxon>Lymnaeoidea</taxon>
        <taxon>Planorbidae</taxon>
        <taxon>Biomphalaria</taxon>
    </lineage>
</organism>
<dbReference type="InterPro" id="IPR050316">
    <property type="entry name" value="Tyrosinase/Hemocyanin"/>
</dbReference>
<proteinExistence type="predicted"/>
<keyword evidence="3" id="KW-0732">Signal</keyword>
<dbReference type="PANTHER" id="PTHR11474">
    <property type="entry name" value="TYROSINASE FAMILY MEMBER"/>
    <property type="match status" value="1"/>
</dbReference>
<dbReference type="GO" id="GO:0016491">
    <property type="term" value="F:oxidoreductase activity"/>
    <property type="evidence" value="ECO:0007669"/>
    <property type="project" value="InterPro"/>
</dbReference>
<feature type="domain" description="Tyrosinase copper-binding" evidence="4">
    <location>
        <begin position="135"/>
        <end position="312"/>
    </location>
</feature>
<dbReference type="Gene3D" id="1.10.1280.10">
    <property type="entry name" value="Di-copper center containing domain from catechol oxidase"/>
    <property type="match status" value="1"/>
</dbReference>
<sequence>MKLALLLIVSYIAVDICCSLLWPLPNSKRVQACYDSVRNENVDDFIGSQKVWHCQHLYKNMSVPSELTEEDNERKKYLDSLIEGMFGGIADTRRKRQINTTPCRRKELRMLSLEERSRLFAAMNNLKTDTSVRPNKYDAIALIHTGEMNLVAHNGAGFLGWHILFLLIFEAALRQVDRSVCLPYWDSTLDSMLPNPTLSELWSPEFMGTPRGAVVQGPFANWRLPRGESLSRDVDLDGELMTPTNVRNILSRSRYEEIITSPTTSTRYDIEFIHGGPHVFVGGTMSSLDTAAFEPMFFFHHSYINYIYVRFRSRLRSLGRNPAVYPRILGADFRHAPNYPTGLGSYTQADGYADYFERLSVYEPVPTCSSISPSCGNRFLTCQNGLCLPRLTSGRSKRAISIPGLVDPIEVTNILSQGSTRSNTCDTPDAYITPYNDFCVDGACDTSLWAGVSYKIIAARRPNSPVFRNFPVIKGRVDVSRDIYEPSAYDETKRFIADEEGNPMAYSRCQNGSAANQIYVYSRGINYEGHYKESAVIDPRQAVAVTVGVVFVKRPNEGETVMATVGAHTVCGQVCRIACQDLASGDLKRCSGAIALSSRKPFMYGYNYDDSLMSIFGYRLNNRYPKLLSDNFFFTLYCDYPKQFPYSN</sequence>
<name>A0A9W3BCU8_BIOGL</name>
<dbReference type="InterPro" id="IPR002227">
    <property type="entry name" value="Tyrosinase_Cu-bd"/>
</dbReference>
<gene>
    <name evidence="6" type="primary">LOC106054516</name>
</gene>
<keyword evidence="5" id="KW-1185">Reference proteome</keyword>
<dbReference type="OMA" id="NIRNGAM"/>
<feature type="chain" id="PRO_5040800832" evidence="3">
    <location>
        <begin position="20"/>
        <end position="648"/>
    </location>
</feature>
<dbReference type="OrthoDB" id="6132182at2759"/>
<dbReference type="RefSeq" id="XP_055897256.1">
    <property type="nucleotide sequence ID" value="XM_056041281.1"/>
</dbReference>
<dbReference type="SUPFAM" id="SSF48056">
    <property type="entry name" value="Di-copper centre-containing domain"/>
    <property type="match status" value="1"/>
</dbReference>
<accession>A0A9W3BCU8</accession>
<dbReference type="Pfam" id="PF00264">
    <property type="entry name" value="Tyrosinase"/>
    <property type="match status" value="1"/>
</dbReference>
<evidence type="ECO:0000256" key="2">
    <source>
        <dbReference type="ARBA" id="ARBA00023008"/>
    </source>
</evidence>
<evidence type="ECO:0000256" key="1">
    <source>
        <dbReference type="ARBA" id="ARBA00022723"/>
    </source>
</evidence>
<evidence type="ECO:0000259" key="4">
    <source>
        <dbReference type="Pfam" id="PF00264"/>
    </source>
</evidence>
<dbReference type="AlphaFoldDB" id="A0A9W3BCU8"/>
<evidence type="ECO:0000313" key="5">
    <source>
        <dbReference type="Proteomes" id="UP001165740"/>
    </source>
</evidence>
<dbReference type="GO" id="GO:0046872">
    <property type="term" value="F:metal ion binding"/>
    <property type="evidence" value="ECO:0007669"/>
    <property type="project" value="UniProtKB-KW"/>
</dbReference>